<keyword evidence="2" id="KW-1185">Reference proteome</keyword>
<evidence type="ECO:0000313" key="2">
    <source>
        <dbReference type="Proteomes" id="UP000669903"/>
    </source>
</evidence>
<dbReference type="Proteomes" id="UP000669903">
    <property type="component" value="Unassembled WGS sequence"/>
</dbReference>
<accession>A0A836K7Z0</accession>
<gene>
    <name evidence="1" type="primary">Gtf2ird2_3</name>
    <name evidence="1" type="ORF">G6Z76_0007971</name>
</gene>
<organism evidence="1 2">
    <name type="scientific">Acromyrmex charruanus</name>
    <dbReference type="NCBI Taxonomy" id="2715315"/>
    <lineage>
        <taxon>Eukaryota</taxon>
        <taxon>Metazoa</taxon>
        <taxon>Ecdysozoa</taxon>
        <taxon>Arthropoda</taxon>
        <taxon>Hexapoda</taxon>
        <taxon>Insecta</taxon>
        <taxon>Pterygota</taxon>
        <taxon>Neoptera</taxon>
        <taxon>Endopterygota</taxon>
        <taxon>Hymenoptera</taxon>
        <taxon>Apocrita</taxon>
        <taxon>Aculeata</taxon>
        <taxon>Formicoidea</taxon>
        <taxon>Formicidae</taxon>
        <taxon>Myrmicinae</taxon>
        <taxon>Acromyrmex</taxon>
    </lineage>
</organism>
<feature type="non-terminal residue" evidence="1">
    <location>
        <position position="1"/>
    </location>
</feature>
<proteinExistence type="predicted"/>
<dbReference type="EMBL" id="JAANIC010001497">
    <property type="protein sequence ID" value="KAG5346601.1"/>
    <property type="molecule type" value="Genomic_DNA"/>
</dbReference>
<dbReference type="PANTHER" id="PTHR45913">
    <property type="entry name" value="EPM2A-INTERACTING PROTEIN 1"/>
    <property type="match status" value="1"/>
</dbReference>
<evidence type="ECO:0000313" key="1">
    <source>
        <dbReference type="EMBL" id="KAG5346601.1"/>
    </source>
</evidence>
<name>A0A836K7Z0_9HYME</name>
<dbReference type="SUPFAM" id="SSF53098">
    <property type="entry name" value="Ribonuclease H-like"/>
    <property type="match status" value="1"/>
</dbReference>
<comment type="caution">
    <text evidence="1">The sequence shown here is derived from an EMBL/GenBank/DDBJ whole genome shotgun (WGS) entry which is preliminary data.</text>
</comment>
<reference evidence="1" key="1">
    <citation type="submission" date="2020-03" db="EMBL/GenBank/DDBJ databases">
        <title>Relaxed selection underlies rapid genomic changes in the transitions from sociality to social parasitism in ants.</title>
        <authorList>
            <person name="Bi X."/>
        </authorList>
    </citation>
    <scope>NUCLEOTIDE SEQUENCE</scope>
    <source>
        <strain evidence="1">BGI-DK2014a</strain>
        <tissue evidence="1">Whole body</tissue>
    </source>
</reference>
<feature type="non-terminal residue" evidence="1">
    <location>
        <position position="689"/>
    </location>
</feature>
<protein>
    <submittedName>
        <fullName evidence="1">GT2D2 protein</fullName>
    </submittedName>
</protein>
<dbReference type="CDD" id="cd10442">
    <property type="entry name" value="GIY-YIG_PLEs"/>
    <property type="match status" value="1"/>
</dbReference>
<dbReference type="InterPro" id="IPR012337">
    <property type="entry name" value="RNaseH-like_sf"/>
</dbReference>
<dbReference type="PANTHER" id="PTHR45913:SF21">
    <property type="entry name" value="DUF4371 DOMAIN-CONTAINING PROTEIN"/>
    <property type="match status" value="1"/>
</dbReference>
<sequence>MNTYLSAKTVTSRGRERIADINDSIRDELKCKYFSLCFDESTDIRHTSQLSIFIQIIQEDYSCVEELLDFVVLRDTTIGLDIFLAVKETDIDFGKCSSITIDGARAVTGLKKGFAVRSVYTDVPPHCPVRWFSTAKSSCKIQVFFAIRKDILLFLKEINNSKFQKDVTFLTELAFISDIIYQLRLLNLKLQRMDHFLDSLIDEFDTPIEGQHIDLQDELCDLQNDISLKTAKETDADFYKMLKESSYPKLCDFGLRIHFMFGSTYLCETSFLKMKLIENGRRSSLSDESLPLMNQWLIHKQDQIGENGFIGYPRSILYDIAQKYTDAKKSEEDFINPARQSYLRKSIPCLTARTPAVIQYTSYVFKIWQMLSENVKAKRVNCNLFLYSLTHKAADRFRFFSDKIFTADAKVNRRDDRRLAHNPQHVPVITRTKFPTNIYVLSVVSNESDIIPPYLKNWLFYNVDMFWSKEFCPPNSPNLNPLDYFVWDVPSHINLLEISIINNGNKIIIDSKEIFSGKCLSFFSNHPTCQKRNSCNSHIIYKINCKNCNTYVIRTRIQFDLYHKSTFSIFGGAKDPLPTSCKKNVVYKISCKDCDATYIGQTGRQLKTEISKHRSHINRNITTHSVIINHRLHHSHDFCWEDIKILDNERNYKKMINIKQQNNSISLKTDIELLNQAYLNYFNLICFYY</sequence>
<dbReference type="AlphaFoldDB" id="A0A836K7Z0"/>